<comment type="caution">
    <text evidence="4">The sequence shown here is derived from an EMBL/GenBank/DDBJ whole genome shotgun (WGS) entry which is preliminary data.</text>
</comment>
<reference evidence="4" key="1">
    <citation type="journal article" date="2021" name="G3 (Bethesda)">
        <title>Genome and transcriptome analysis of the beet armyworm Spodoptera exigua reveals targets for pest control. .</title>
        <authorList>
            <person name="Simon S."/>
            <person name="Breeschoten T."/>
            <person name="Jansen H.J."/>
            <person name="Dirks R.P."/>
            <person name="Schranz M.E."/>
            <person name="Ros V.I.D."/>
        </authorList>
    </citation>
    <scope>NUCLEOTIDE SEQUENCE</scope>
    <source>
        <strain evidence="4">TB_SE_WUR_2020</strain>
    </source>
</reference>
<evidence type="ECO:0000256" key="2">
    <source>
        <dbReference type="ARBA" id="ARBA00023043"/>
    </source>
</evidence>
<dbReference type="SUPFAM" id="SSF48403">
    <property type="entry name" value="Ankyrin repeat"/>
    <property type="match status" value="1"/>
</dbReference>
<evidence type="ECO:0000313" key="4">
    <source>
        <dbReference type="EMBL" id="KAH9630893.1"/>
    </source>
</evidence>
<feature type="repeat" description="ANK" evidence="3">
    <location>
        <begin position="129"/>
        <end position="161"/>
    </location>
</feature>
<evidence type="ECO:0000256" key="1">
    <source>
        <dbReference type="ARBA" id="ARBA00022737"/>
    </source>
</evidence>
<dbReference type="PANTHER" id="PTHR24123">
    <property type="entry name" value="ANKYRIN REPEAT-CONTAINING"/>
    <property type="match status" value="1"/>
</dbReference>
<feature type="repeat" description="ANK" evidence="3">
    <location>
        <begin position="275"/>
        <end position="299"/>
    </location>
</feature>
<dbReference type="Gene3D" id="1.25.40.20">
    <property type="entry name" value="Ankyrin repeat-containing domain"/>
    <property type="match status" value="3"/>
</dbReference>
<feature type="repeat" description="ANK" evidence="3">
    <location>
        <begin position="181"/>
        <end position="203"/>
    </location>
</feature>
<dbReference type="EMBL" id="JACEFF010000805">
    <property type="protein sequence ID" value="KAH9630893.1"/>
    <property type="molecule type" value="Genomic_DNA"/>
</dbReference>
<proteinExistence type="predicted"/>
<dbReference type="PROSITE" id="PS50088">
    <property type="entry name" value="ANK_REPEAT"/>
    <property type="match status" value="5"/>
</dbReference>
<sequence length="337" mass="36998">MAHIEKMYGHVMTHVEKMEYLYYSHYDPLVVDPTPLEAIMPELIAGDTTTRWPRDRRVLRALLELSRADSVPPEAEREDILRYPGLVEAIDATGGTALHAAARGAWSGHEAVVSKLLAAGADPDKADAEGRTPLIAAAYMGHADIVKALLDAGAQIDHADDDEVCEALLEAGAKVDEADNDGKGPLMLAAQEGHTRLVELLIDTWDARVEQRAHDGKTAFRLAALEGHVGTVEALYARGADADALDADRRSTLYVLALDNRLAMAAHLLTHCRAHGRTPLHVSAWQGHTDMVNLLIKVGEWNFNDWRPFDVTTSYKLVCRVTLQETALRSAHIMRSQ</sequence>
<evidence type="ECO:0000313" key="5">
    <source>
        <dbReference type="Proteomes" id="UP000814243"/>
    </source>
</evidence>
<dbReference type="AlphaFoldDB" id="A0A922M6L2"/>
<dbReference type="Pfam" id="PF00023">
    <property type="entry name" value="Ank"/>
    <property type="match status" value="1"/>
</dbReference>
<gene>
    <name evidence="4" type="ORF">HF086_014634</name>
</gene>
<dbReference type="PANTHER" id="PTHR24123:SF65">
    <property type="entry name" value="ANKYRIN REPEAT DOMAIN-CONTAINING PROTEIN 50"/>
    <property type="match status" value="1"/>
</dbReference>
<accession>A0A922M6L2</accession>
<dbReference type="InterPro" id="IPR036770">
    <property type="entry name" value="Ankyrin_rpt-contain_sf"/>
</dbReference>
<dbReference type="InterPro" id="IPR002110">
    <property type="entry name" value="Ankyrin_rpt"/>
</dbReference>
<dbReference type="Pfam" id="PF12796">
    <property type="entry name" value="Ank_2"/>
    <property type="match status" value="2"/>
</dbReference>
<name>A0A922M6L2_SPOEX</name>
<dbReference type="PROSITE" id="PS50297">
    <property type="entry name" value="ANK_REP_REGION"/>
    <property type="match status" value="4"/>
</dbReference>
<evidence type="ECO:0000256" key="3">
    <source>
        <dbReference type="PROSITE-ProRule" id="PRU00023"/>
    </source>
</evidence>
<keyword evidence="2 3" id="KW-0040">ANK repeat</keyword>
<feature type="repeat" description="ANK" evidence="3">
    <location>
        <begin position="93"/>
        <end position="128"/>
    </location>
</feature>
<keyword evidence="1" id="KW-0677">Repeat</keyword>
<organism evidence="4 5">
    <name type="scientific">Spodoptera exigua</name>
    <name type="common">Beet armyworm</name>
    <name type="synonym">Noctua fulgens</name>
    <dbReference type="NCBI Taxonomy" id="7107"/>
    <lineage>
        <taxon>Eukaryota</taxon>
        <taxon>Metazoa</taxon>
        <taxon>Ecdysozoa</taxon>
        <taxon>Arthropoda</taxon>
        <taxon>Hexapoda</taxon>
        <taxon>Insecta</taxon>
        <taxon>Pterygota</taxon>
        <taxon>Neoptera</taxon>
        <taxon>Endopterygota</taxon>
        <taxon>Lepidoptera</taxon>
        <taxon>Glossata</taxon>
        <taxon>Ditrysia</taxon>
        <taxon>Noctuoidea</taxon>
        <taxon>Noctuidae</taxon>
        <taxon>Amphipyrinae</taxon>
        <taxon>Spodoptera</taxon>
    </lineage>
</organism>
<feature type="repeat" description="ANK" evidence="3">
    <location>
        <begin position="215"/>
        <end position="247"/>
    </location>
</feature>
<dbReference type="InterPro" id="IPR051165">
    <property type="entry name" value="Multifunctional_ANK_Repeat"/>
</dbReference>
<dbReference type="Proteomes" id="UP000814243">
    <property type="component" value="Unassembled WGS sequence"/>
</dbReference>
<protein>
    <submittedName>
        <fullName evidence="4">Uncharacterized protein</fullName>
    </submittedName>
</protein>
<dbReference type="SMART" id="SM00248">
    <property type="entry name" value="ANK"/>
    <property type="match status" value="5"/>
</dbReference>